<dbReference type="Pfam" id="PF01175">
    <property type="entry name" value="Urocanase"/>
    <property type="match status" value="1"/>
</dbReference>
<dbReference type="InterPro" id="IPR035085">
    <property type="entry name" value="Urocanase_Rossmann-like"/>
</dbReference>
<evidence type="ECO:0000313" key="2">
    <source>
        <dbReference type="EMBL" id="GLY68055.1"/>
    </source>
</evidence>
<dbReference type="PANTHER" id="PTHR12216:SF4">
    <property type="entry name" value="UROCANATE HYDRATASE"/>
    <property type="match status" value="1"/>
</dbReference>
<dbReference type="Gene3D" id="3.40.50.10730">
    <property type="entry name" value="Urocanase like domains"/>
    <property type="match status" value="1"/>
</dbReference>
<dbReference type="GO" id="GO:0006548">
    <property type="term" value="P:L-histidine catabolic process"/>
    <property type="evidence" value="ECO:0007669"/>
    <property type="project" value="TreeGrafter"/>
</dbReference>
<sequence length="174" mass="18993">MAAEPVHGTTGGVVAARGTGLRCRSWRAEALLRMLENVREVGERPQDLVVYAAATVFTEIAERGRQLPAIVTDQTAAHEARYGYVPEGMDLAQWRARRETEPDEVARQARAGMARQAVAMLRPADHGAVVSENSNNLRVQAASVLDASQAKAVLTIPGFMESYPWTDVKHEEQG</sequence>
<proteinExistence type="predicted"/>
<dbReference type="InterPro" id="IPR023637">
    <property type="entry name" value="Urocanase-like"/>
</dbReference>
<dbReference type="Proteomes" id="UP001165136">
    <property type="component" value="Unassembled WGS sequence"/>
</dbReference>
<dbReference type="InterPro" id="IPR038364">
    <property type="entry name" value="Urocanase_central_sf"/>
</dbReference>
<gene>
    <name evidence="2" type="ORF">Atai01_46740</name>
</gene>
<protein>
    <recommendedName>
        <fullName evidence="1">Urocanase Rossmann-like domain-containing protein</fullName>
    </recommendedName>
</protein>
<dbReference type="GO" id="GO:0016153">
    <property type="term" value="F:urocanate hydratase activity"/>
    <property type="evidence" value="ECO:0007669"/>
    <property type="project" value="TreeGrafter"/>
</dbReference>
<feature type="domain" description="Urocanase Rossmann-like" evidence="1">
    <location>
        <begin position="32"/>
        <end position="163"/>
    </location>
</feature>
<keyword evidence="3" id="KW-1185">Reference proteome</keyword>
<reference evidence="2" key="1">
    <citation type="submission" date="2023-03" db="EMBL/GenBank/DDBJ databases">
        <title>Amycolatopsis taiwanensis NBRC 103393.</title>
        <authorList>
            <person name="Ichikawa N."/>
            <person name="Sato H."/>
            <person name="Tonouchi N."/>
        </authorList>
    </citation>
    <scope>NUCLEOTIDE SEQUENCE</scope>
    <source>
        <strain evidence="2">NBRC 103393</strain>
    </source>
</reference>
<dbReference type="PANTHER" id="PTHR12216">
    <property type="entry name" value="UROCANATE HYDRATASE"/>
    <property type="match status" value="1"/>
</dbReference>
<comment type="caution">
    <text evidence="2">The sequence shown here is derived from an EMBL/GenBank/DDBJ whole genome shotgun (WGS) entry which is preliminary data.</text>
</comment>
<dbReference type="SUPFAM" id="SSF111326">
    <property type="entry name" value="Urocanase"/>
    <property type="match status" value="2"/>
</dbReference>
<dbReference type="RefSeq" id="WP_285488182.1">
    <property type="nucleotide sequence ID" value="NZ_BSTI01000010.1"/>
</dbReference>
<dbReference type="EMBL" id="BSTI01000010">
    <property type="protein sequence ID" value="GLY68055.1"/>
    <property type="molecule type" value="Genomic_DNA"/>
</dbReference>
<accession>A0A9W6R480</accession>
<evidence type="ECO:0000313" key="3">
    <source>
        <dbReference type="Proteomes" id="UP001165136"/>
    </source>
</evidence>
<evidence type="ECO:0000259" key="1">
    <source>
        <dbReference type="Pfam" id="PF01175"/>
    </source>
</evidence>
<dbReference type="InterPro" id="IPR036190">
    <property type="entry name" value="Urocanase_sf"/>
</dbReference>
<dbReference type="AlphaFoldDB" id="A0A9W6R480"/>
<name>A0A9W6R480_9PSEU</name>
<organism evidence="2 3">
    <name type="scientific">Amycolatopsis taiwanensis</name>
    <dbReference type="NCBI Taxonomy" id="342230"/>
    <lineage>
        <taxon>Bacteria</taxon>
        <taxon>Bacillati</taxon>
        <taxon>Actinomycetota</taxon>
        <taxon>Actinomycetes</taxon>
        <taxon>Pseudonocardiales</taxon>
        <taxon>Pseudonocardiaceae</taxon>
        <taxon>Amycolatopsis</taxon>
    </lineage>
</organism>